<sequence length="58" mass="5938">MHGPVTEALQFIDLNLYSAIFLILVGFVGGLVSGFIGSGGAFVLTPGMMSLGSPVQLP</sequence>
<evidence type="ECO:0008006" key="4">
    <source>
        <dbReference type="Google" id="ProtNLM"/>
    </source>
</evidence>
<reference evidence="2" key="1">
    <citation type="submission" date="2020-09" db="EMBL/GenBank/DDBJ databases">
        <title>Desulfogranum mesoprofundum gen. nov., sp. nov., a novel mesophilic, sulfate-reducing chemolithoautotroph isolated from a deep-sea hydrothermal vent chimney in the Suiyo Seamount.</title>
        <authorList>
            <person name="Hashimoto Y."/>
            <person name="Nakagawa S."/>
        </authorList>
    </citation>
    <scope>NUCLEOTIDE SEQUENCE</scope>
    <source>
        <strain evidence="2">KT2</strain>
    </source>
</reference>
<feature type="transmembrane region" description="Helical" evidence="1">
    <location>
        <begin position="20"/>
        <end position="44"/>
    </location>
</feature>
<keyword evidence="1" id="KW-0812">Transmembrane</keyword>
<gene>
    <name evidence="2" type="ORF">DGMP_09680</name>
</gene>
<dbReference type="EMBL" id="AP024086">
    <property type="protein sequence ID" value="BCL60275.1"/>
    <property type="molecule type" value="Genomic_DNA"/>
</dbReference>
<organism evidence="2 3">
    <name type="scientific">Desulfomarina profundi</name>
    <dbReference type="NCBI Taxonomy" id="2772557"/>
    <lineage>
        <taxon>Bacteria</taxon>
        <taxon>Pseudomonadati</taxon>
        <taxon>Thermodesulfobacteriota</taxon>
        <taxon>Desulfobulbia</taxon>
        <taxon>Desulfobulbales</taxon>
        <taxon>Desulfobulbaceae</taxon>
        <taxon>Desulfomarina</taxon>
    </lineage>
</organism>
<evidence type="ECO:0000313" key="3">
    <source>
        <dbReference type="Proteomes" id="UP000826725"/>
    </source>
</evidence>
<keyword evidence="1" id="KW-1133">Transmembrane helix</keyword>
<dbReference type="Proteomes" id="UP000826725">
    <property type="component" value="Chromosome"/>
</dbReference>
<evidence type="ECO:0000313" key="2">
    <source>
        <dbReference type="EMBL" id="BCL60275.1"/>
    </source>
</evidence>
<evidence type="ECO:0000256" key="1">
    <source>
        <dbReference type="SAM" id="Phobius"/>
    </source>
</evidence>
<protein>
    <recommendedName>
        <fullName evidence="4">Sulfite exporter TauE/SafE family protein</fullName>
    </recommendedName>
</protein>
<keyword evidence="1" id="KW-0472">Membrane</keyword>
<keyword evidence="3" id="KW-1185">Reference proteome</keyword>
<accession>A0A8D5JNL4</accession>
<name>A0A8D5JNL4_9BACT</name>
<dbReference type="KEGG" id="dbk:DGMP_09680"/>
<proteinExistence type="predicted"/>
<dbReference type="AlphaFoldDB" id="A0A8D5JNL4"/>